<sequence length="163" mass="18713">MSGRRHSPEARSRTLSDYSVGGDSRTCTFSSDSVGQSRKKKFVSPRCDCGSYAIIFQSCTKLNPDRFFLDCPNYNTSQVHCKYFYWLNALVEENIDIGSFSRNTIFKGNRLMELEKRVMELEMELNNKLRNDVRGIQDNKCLRFVIIGLISIVLLVLAIKGMF</sequence>
<organism evidence="3 4">
    <name type="scientific">Stylosanthes scabra</name>
    <dbReference type="NCBI Taxonomy" id="79078"/>
    <lineage>
        <taxon>Eukaryota</taxon>
        <taxon>Viridiplantae</taxon>
        <taxon>Streptophyta</taxon>
        <taxon>Embryophyta</taxon>
        <taxon>Tracheophyta</taxon>
        <taxon>Spermatophyta</taxon>
        <taxon>Magnoliopsida</taxon>
        <taxon>eudicotyledons</taxon>
        <taxon>Gunneridae</taxon>
        <taxon>Pentapetalae</taxon>
        <taxon>rosids</taxon>
        <taxon>fabids</taxon>
        <taxon>Fabales</taxon>
        <taxon>Fabaceae</taxon>
        <taxon>Papilionoideae</taxon>
        <taxon>50 kb inversion clade</taxon>
        <taxon>dalbergioids sensu lato</taxon>
        <taxon>Dalbergieae</taxon>
        <taxon>Pterocarpus clade</taxon>
        <taxon>Stylosanthes</taxon>
    </lineage>
</organism>
<protein>
    <recommendedName>
        <fullName evidence="5">Zinc finger GRF-type domain-containing protein</fullName>
    </recommendedName>
</protein>
<keyword evidence="2" id="KW-0812">Transmembrane</keyword>
<gene>
    <name evidence="3" type="ORF">PIB30_004322</name>
</gene>
<feature type="region of interest" description="Disordered" evidence="1">
    <location>
        <begin position="1"/>
        <end position="20"/>
    </location>
</feature>
<evidence type="ECO:0000256" key="2">
    <source>
        <dbReference type="SAM" id="Phobius"/>
    </source>
</evidence>
<comment type="caution">
    <text evidence="3">The sequence shown here is derived from an EMBL/GenBank/DDBJ whole genome shotgun (WGS) entry which is preliminary data.</text>
</comment>
<evidence type="ECO:0000313" key="4">
    <source>
        <dbReference type="Proteomes" id="UP001341840"/>
    </source>
</evidence>
<dbReference type="Proteomes" id="UP001341840">
    <property type="component" value="Unassembled WGS sequence"/>
</dbReference>
<accession>A0ABU6T3Y6</accession>
<name>A0ABU6T3Y6_9FABA</name>
<reference evidence="3 4" key="1">
    <citation type="journal article" date="2023" name="Plants (Basel)">
        <title>Bridging the Gap: Combining Genomics and Transcriptomics Approaches to Understand Stylosanthes scabra, an Orphan Legume from the Brazilian Caatinga.</title>
        <authorList>
            <person name="Ferreira-Neto J.R.C."/>
            <person name="da Silva M.D."/>
            <person name="Binneck E."/>
            <person name="de Melo N.F."/>
            <person name="da Silva R.H."/>
            <person name="de Melo A.L.T.M."/>
            <person name="Pandolfi V."/>
            <person name="Bustamante F.O."/>
            <person name="Brasileiro-Vidal A.C."/>
            <person name="Benko-Iseppon A.M."/>
        </authorList>
    </citation>
    <scope>NUCLEOTIDE SEQUENCE [LARGE SCALE GENOMIC DNA]</scope>
    <source>
        <tissue evidence="3">Leaves</tissue>
    </source>
</reference>
<evidence type="ECO:0000256" key="1">
    <source>
        <dbReference type="SAM" id="MobiDB-lite"/>
    </source>
</evidence>
<feature type="transmembrane region" description="Helical" evidence="2">
    <location>
        <begin position="141"/>
        <end position="159"/>
    </location>
</feature>
<evidence type="ECO:0000313" key="3">
    <source>
        <dbReference type="EMBL" id="MED6143234.1"/>
    </source>
</evidence>
<proteinExistence type="predicted"/>
<feature type="compositionally biased region" description="Basic and acidic residues" evidence="1">
    <location>
        <begin position="1"/>
        <end position="14"/>
    </location>
</feature>
<keyword evidence="4" id="KW-1185">Reference proteome</keyword>
<dbReference type="EMBL" id="JASCZI010090629">
    <property type="protein sequence ID" value="MED6143234.1"/>
    <property type="molecule type" value="Genomic_DNA"/>
</dbReference>
<keyword evidence="2" id="KW-1133">Transmembrane helix</keyword>
<keyword evidence="2" id="KW-0472">Membrane</keyword>
<evidence type="ECO:0008006" key="5">
    <source>
        <dbReference type="Google" id="ProtNLM"/>
    </source>
</evidence>